<dbReference type="EMBL" id="VBOU01000024">
    <property type="protein sequence ID" value="TMQ55483.1"/>
    <property type="molecule type" value="Genomic_DNA"/>
</dbReference>
<gene>
    <name evidence="1" type="ORF">E6K74_03150</name>
</gene>
<name>A0A538SVS2_UNCEI</name>
<proteinExistence type="predicted"/>
<dbReference type="InterPro" id="IPR025799">
    <property type="entry name" value="Arg_MeTrfase"/>
</dbReference>
<dbReference type="GO" id="GO:0042054">
    <property type="term" value="F:histone methyltransferase activity"/>
    <property type="evidence" value="ECO:0007669"/>
    <property type="project" value="TreeGrafter"/>
</dbReference>
<dbReference type="Gene3D" id="3.40.50.150">
    <property type="entry name" value="Vaccinia Virus protein VP39"/>
    <property type="match status" value="1"/>
</dbReference>
<protein>
    <submittedName>
        <fullName evidence="1">Methyltransferase domain-containing protein</fullName>
    </submittedName>
</protein>
<dbReference type="PROSITE" id="PS51678">
    <property type="entry name" value="SAM_MT_PRMT"/>
    <property type="match status" value="1"/>
</dbReference>
<keyword evidence="1" id="KW-0489">Methyltransferase</keyword>
<keyword evidence="1" id="KW-0808">Transferase</keyword>
<dbReference type="GO" id="GO:0032259">
    <property type="term" value="P:methylation"/>
    <property type="evidence" value="ECO:0007669"/>
    <property type="project" value="UniProtKB-KW"/>
</dbReference>
<dbReference type="PANTHER" id="PTHR11006:SF4">
    <property type="entry name" value="PROTEIN ARGININE N-METHYLTRANSFERASE 7"/>
    <property type="match status" value="1"/>
</dbReference>
<evidence type="ECO:0000313" key="2">
    <source>
        <dbReference type="Proteomes" id="UP000319829"/>
    </source>
</evidence>
<dbReference type="SUPFAM" id="SSF53335">
    <property type="entry name" value="S-adenosyl-L-methionine-dependent methyltransferases"/>
    <property type="match status" value="1"/>
</dbReference>
<sequence>MDALYRLMDHGAMIGDRVRTDAYARALHQAVKPGAVVVDIGTGTGILACLACRAGAKTVYAIEPDDVSEVAREIARVNGLTDHIAFIQERSTQVTLHEEADVIVSDLGGVLPLFQHHLPSIVDARRRFLKHAGVLIPRRHVIWAAVADAPDLYEPYVAPWERHHHDLDMRVARWIGTNDWRKCRAARGHVLLEPQRWATSDFATFEHANLAGTLTWSASRGGTAHGVILWFDADLSDGVGFSNEPGALELIYGQAFFPWPDPVSLDVGDTVSVVLDATLVGDDYIWSWETCVREGGAAGRLKAEFHQSSFFAVPLSPAKVGRRAADHIPSLNDEGGLDQLILGLLDAHVPLGSVADHVLAKFPTRFSSRAAAMSHVADLSVKYSQ</sequence>
<evidence type="ECO:0000313" key="1">
    <source>
        <dbReference type="EMBL" id="TMQ55483.1"/>
    </source>
</evidence>
<dbReference type="Gene3D" id="2.70.160.11">
    <property type="entry name" value="Hnrnp arginine n-methyltransferase1"/>
    <property type="match status" value="1"/>
</dbReference>
<dbReference type="CDD" id="cd02440">
    <property type="entry name" value="AdoMet_MTases"/>
    <property type="match status" value="1"/>
</dbReference>
<reference evidence="1 2" key="1">
    <citation type="journal article" date="2019" name="Nat. Microbiol.">
        <title>Mediterranean grassland soil C-N compound turnover is dependent on rainfall and depth, and is mediated by genomically divergent microorganisms.</title>
        <authorList>
            <person name="Diamond S."/>
            <person name="Andeer P.F."/>
            <person name="Li Z."/>
            <person name="Crits-Christoph A."/>
            <person name="Burstein D."/>
            <person name="Anantharaman K."/>
            <person name="Lane K.R."/>
            <person name="Thomas B.C."/>
            <person name="Pan C."/>
            <person name="Northen T.R."/>
            <person name="Banfield J.F."/>
        </authorList>
    </citation>
    <scope>NUCLEOTIDE SEQUENCE [LARGE SCALE GENOMIC DNA]</scope>
    <source>
        <strain evidence="1">WS_4</strain>
    </source>
</reference>
<dbReference type="AlphaFoldDB" id="A0A538SVS2"/>
<dbReference type="GO" id="GO:0016274">
    <property type="term" value="F:protein-arginine N-methyltransferase activity"/>
    <property type="evidence" value="ECO:0007669"/>
    <property type="project" value="InterPro"/>
</dbReference>
<accession>A0A538SVS2</accession>
<dbReference type="Proteomes" id="UP000319829">
    <property type="component" value="Unassembled WGS sequence"/>
</dbReference>
<organism evidence="1 2">
    <name type="scientific">Eiseniibacteriota bacterium</name>
    <dbReference type="NCBI Taxonomy" id="2212470"/>
    <lineage>
        <taxon>Bacteria</taxon>
        <taxon>Candidatus Eiseniibacteriota</taxon>
    </lineage>
</organism>
<dbReference type="InterPro" id="IPR029063">
    <property type="entry name" value="SAM-dependent_MTases_sf"/>
</dbReference>
<dbReference type="PANTHER" id="PTHR11006">
    <property type="entry name" value="PROTEIN ARGININE N-METHYLTRANSFERASE"/>
    <property type="match status" value="1"/>
</dbReference>
<comment type="caution">
    <text evidence="1">The sequence shown here is derived from an EMBL/GenBank/DDBJ whole genome shotgun (WGS) entry which is preliminary data.</text>
</comment>
<dbReference type="Pfam" id="PF06325">
    <property type="entry name" value="PrmA"/>
    <property type="match status" value="1"/>
</dbReference>